<sequence length="118" mass="13162">MKKILLLPLAAMLAACGTSQQTLYHWEKYPDTVYQGMQGKKSPDQQVVELEKYLEQAKSKNKAVAPGVYAQLGMLYVEMGRGELAAKAFNEEKVRFPESAQFMDFLLKNKSANQGAGK</sequence>
<evidence type="ECO:0000313" key="3">
    <source>
        <dbReference type="Proteomes" id="UP000036027"/>
    </source>
</evidence>
<keyword evidence="3" id="KW-1185">Reference proteome</keyword>
<dbReference type="Proteomes" id="UP000036027">
    <property type="component" value="Unassembled WGS sequence"/>
</dbReference>
<name>A0A0J0YRN7_9NEIS</name>
<proteinExistence type="predicted"/>
<dbReference type="PIRSF" id="PIRSF020555">
    <property type="entry name" value="UCP020555"/>
    <property type="match status" value="1"/>
</dbReference>
<evidence type="ECO:0008006" key="4">
    <source>
        <dbReference type="Google" id="ProtNLM"/>
    </source>
</evidence>
<dbReference type="PATRIC" id="fig|1470200.3.peg.2576"/>
<comment type="caution">
    <text evidence="2">The sequence shown here is derived from an EMBL/GenBank/DDBJ whole genome shotgun (WGS) entry which is preliminary data.</text>
</comment>
<reference evidence="2 3" key="1">
    <citation type="submission" date="2014-11" db="EMBL/GenBank/DDBJ databases">
        <title>Genome of a novel goose pathogen.</title>
        <authorList>
            <person name="Hansen C.M."/>
            <person name="Hueffer K."/>
            <person name="Choi S.C."/>
        </authorList>
    </citation>
    <scope>NUCLEOTIDE SEQUENCE [LARGE SCALE GENOMIC DNA]</scope>
    <source>
        <strain evidence="2 3">KH1503</strain>
    </source>
</reference>
<dbReference type="STRING" id="1470200.PL75_06765"/>
<dbReference type="Pfam" id="PF16068">
    <property type="entry name" value="DUF4810"/>
    <property type="match status" value="1"/>
</dbReference>
<protein>
    <recommendedName>
        <fullName evidence="4">Lipoprotein</fullName>
    </recommendedName>
</protein>
<dbReference type="OrthoDB" id="9800218at2"/>
<keyword evidence="1" id="KW-0732">Signal</keyword>
<dbReference type="PROSITE" id="PS51257">
    <property type="entry name" value="PROKAR_LIPOPROTEIN"/>
    <property type="match status" value="1"/>
</dbReference>
<dbReference type="InterPro" id="IPR014508">
    <property type="entry name" value="UCP020555_TPR-like"/>
</dbReference>
<organism evidence="2 3">
    <name type="scientific">Neisseria arctica</name>
    <dbReference type="NCBI Taxonomy" id="1470200"/>
    <lineage>
        <taxon>Bacteria</taxon>
        <taxon>Pseudomonadati</taxon>
        <taxon>Pseudomonadota</taxon>
        <taxon>Betaproteobacteria</taxon>
        <taxon>Neisseriales</taxon>
        <taxon>Neisseriaceae</taxon>
        <taxon>Neisseria</taxon>
    </lineage>
</organism>
<accession>A0A0J0YRN7</accession>
<evidence type="ECO:0000256" key="1">
    <source>
        <dbReference type="SAM" id="SignalP"/>
    </source>
</evidence>
<feature type="chain" id="PRO_5005246879" description="Lipoprotein" evidence="1">
    <location>
        <begin position="21"/>
        <end position="118"/>
    </location>
</feature>
<evidence type="ECO:0000313" key="2">
    <source>
        <dbReference type="EMBL" id="KLT72772.1"/>
    </source>
</evidence>
<dbReference type="EMBL" id="JTDO01000009">
    <property type="protein sequence ID" value="KLT72772.1"/>
    <property type="molecule type" value="Genomic_DNA"/>
</dbReference>
<gene>
    <name evidence="2" type="ORF">PL75_06765</name>
</gene>
<dbReference type="RefSeq" id="WP_047761158.1">
    <property type="nucleotide sequence ID" value="NZ_CP091510.1"/>
</dbReference>
<dbReference type="AlphaFoldDB" id="A0A0J0YRN7"/>
<feature type="signal peptide" evidence="1">
    <location>
        <begin position="1"/>
        <end position="20"/>
    </location>
</feature>